<reference evidence="1 2" key="1">
    <citation type="submission" date="2019-04" db="EMBL/GenBank/DDBJ databases">
        <authorList>
            <person name="Brisse S."/>
            <person name="Rodrigues C."/>
        </authorList>
    </citation>
    <scope>NUCLEOTIDE SEQUENCE [LARGE SCALE GENOMIC DNA]</scope>
    <source>
        <strain evidence="1">SB5857</strain>
    </source>
</reference>
<accession>A0A8B6IQP6</accession>
<dbReference type="Proteomes" id="UP000328848">
    <property type="component" value="Unassembled WGS sequence"/>
</dbReference>
<comment type="caution">
    <text evidence="1">The sequence shown here is derived from an EMBL/GenBank/DDBJ whole genome shotgun (WGS) entry which is preliminary data.</text>
</comment>
<dbReference type="AlphaFoldDB" id="A0A8B6IQP6"/>
<evidence type="ECO:0000313" key="2">
    <source>
        <dbReference type="Proteomes" id="UP000328848"/>
    </source>
</evidence>
<name>A0A8B6IQP6_9ENTR</name>
<sequence length="37" mass="4405">MSLTLADRINYKGTFWVPFFNCSFFKHNVHLLVTIFP</sequence>
<dbReference type="EMBL" id="CAAHGQ010000049">
    <property type="protein sequence ID" value="VGP88855.1"/>
    <property type="molecule type" value="Genomic_DNA"/>
</dbReference>
<evidence type="ECO:0000313" key="1">
    <source>
        <dbReference type="EMBL" id="VGP88855.1"/>
    </source>
</evidence>
<gene>
    <name evidence="1" type="ORF">SB5857_02002</name>
</gene>
<proteinExistence type="predicted"/>
<organism evidence="1 2">
    <name type="scientific">Klebsiella africana</name>
    <dbReference type="NCBI Taxonomy" id="2489010"/>
    <lineage>
        <taxon>Bacteria</taxon>
        <taxon>Pseudomonadati</taxon>
        <taxon>Pseudomonadota</taxon>
        <taxon>Gammaproteobacteria</taxon>
        <taxon>Enterobacterales</taxon>
        <taxon>Enterobacteriaceae</taxon>
        <taxon>Klebsiella/Raoultella group</taxon>
        <taxon>Klebsiella</taxon>
    </lineage>
</organism>
<protein>
    <submittedName>
        <fullName evidence="1">Uncharacterized protein</fullName>
    </submittedName>
</protein>